<dbReference type="GO" id="GO:0015833">
    <property type="term" value="P:peptide transport"/>
    <property type="evidence" value="ECO:0007669"/>
    <property type="project" value="TreeGrafter"/>
</dbReference>
<dbReference type="GO" id="GO:1904680">
    <property type="term" value="F:peptide transmembrane transporter activity"/>
    <property type="evidence" value="ECO:0007669"/>
    <property type="project" value="TreeGrafter"/>
</dbReference>
<evidence type="ECO:0000259" key="3">
    <source>
        <dbReference type="Pfam" id="PF00496"/>
    </source>
</evidence>
<evidence type="ECO:0000313" key="4">
    <source>
        <dbReference type="EMBL" id="TSA82636.1"/>
    </source>
</evidence>
<reference evidence="5" key="1">
    <citation type="submission" date="2019-07" db="EMBL/GenBank/DDBJ databases">
        <title>Helicobacter labacensis sp. nov., Helicobacter mehlei sp. nov. and Helicobacter vulpis sp. nov., isolated from gastric mucosa of red fox (Vulpis vulpis).</title>
        <authorList>
            <person name="Papic B."/>
        </authorList>
    </citation>
    <scope>NUCLEOTIDE SEQUENCE [LARGE SCALE GENOMIC DNA]</scope>
    <source>
        <strain evidence="5">L8b</strain>
    </source>
</reference>
<dbReference type="InterPro" id="IPR039424">
    <property type="entry name" value="SBP_5"/>
</dbReference>
<protein>
    <submittedName>
        <fullName evidence="4">ABC transporter substrate-binding protein</fullName>
    </submittedName>
</protein>
<evidence type="ECO:0000313" key="5">
    <source>
        <dbReference type="Proteomes" id="UP000319322"/>
    </source>
</evidence>
<dbReference type="Proteomes" id="UP000319322">
    <property type="component" value="Unassembled WGS sequence"/>
</dbReference>
<dbReference type="OrthoDB" id="5469165at2"/>
<dbReference type="AlphaFoldDB" id="A0A553UQY7"/>
<evidence type="ECO:0000256" key="2">
    <source>
        <dbReference type="ARBA" id="ARBA00022729"/>
    </source>
</evidence>
<dbReference type="SUPFAM" id="SSF53850">
    <property type="entry name" value="Periplasmic binding protein-like II"/>
    <property type="match status" value="1"/>
</dbReference>
<keyword evidence="5" id="KW-1185">Reference proteome</keyword>
<dbReference type="PANTHER" id="PTHR30290:SF38">
    <property type="entry name" value="D,D-DIPEPTIDE-BINDING PERIPLASMIC PROTEIN DDPA-RELATED"/>
    <property type="match status" value="1"/>
</dbReference>
<organism evidence="4 5">
    <name type="scientific">Helicobacter mehlei</name>
    <dbReference type="NCBI Taxonomy" id="2316080"/>
    <lineage>
        <taxon>Bacteria</taxon>
        <taxon>Pseudomonadati</taxon>
        <taxon>Campylobacterota</taxon>
        <taxon>Epsilonproteobacteria</taxon>
        <taxon>Campylobacterales</taxon>
        <taxon>Helicobacteraceae</taxon>
        <taxon>Helicobacter</taxon>
    </lineage>
</organism>
<dbReference type="Gene3D" id="3.10.105.10">
    <property type="entry name" value="Dipeptide-binding Protein, Domain 3"/>
    <property type="match status" value="1"/>
</dbReference>
<comment type="caution">
    <text evidence="4">The sequence shown here is derived from an EMBL/GenBank/DDBJ whole genome shotgun (WGS) entry which is preliminary data.</text>
</comment>
<sequence length="518" mass="58804">MGFWLVVGSVLGAKEGGTLVYARGADGSSMDPALVTDGESYAATSNIYETLVQFKYGSTEIEPALASSWEISKDGLVYTFHLRQGVYFHTTKYWKKKIELTSKDVLFSFKRQMRNEKPYYKEARSYGYWESMAMSNIIKDIEAPDKYTVKFTLKHPEAPFLADLGMDFLSILSQDYAQELAKSGRQDQLSKKPIGTGPFKLALWLKDERIVLVKNQEYWGTKAHLDQVVLKVIPNPSSRTLALQKGEVHIVHAPNPNEVQALEKSHNIVVEKVPGLFVTWLSLNNQKKPFNNRLVRLALNYGINVDEYVKIVYEGYASRAINPLPPDMWGYNKNIKPYPYDPAKARALLKQAGYLNGFETTLFSSSRYNKKGAEFIQAQLAKIGIKVKIEFFEWGTYIKKTASGEHTIAFSGWQADTGDPDNFLDILWSKHAASEIPSRNSSFYKSDAYSDLVTKAKRVTNEKERAKLYHKAQEIFYKDVPCVLLAYPYVIVPHLASVKGYKATGVQLNRFVNVYFDK</sequence>
<comment type="similarity">
    <text evidence="1">Belongs to the bacterial solute-binding protein 5 family.</text>
</comment>
<dbReference type="InterPro" id="IPR030678">
    <property type="entry name" value="Peptide/Ni-bd"/>
</dbReference>
<reference evidence="4 5" key="3">
    <citation type="submission" date="2019-07" db="EMBL/GenBank/DDBJ databases">
        <authorList>
            <person name="Papic B."/>
        </authorList>
    </citation>
    <scope>NUCLEOTIDE SEQUENCE [LARGE SCALE GENOMIC DNA]</scope>
    <source>
        <strain evidence="4 5">L8b</strain>
    </source>
</reference>
<dbReference type="PIRSF" id="PIRSF002741">
    <property type="entry name" value="MppA"/>
    <property type="match status" value="1"/>
</dbReference>
<proteinExistence type="inferred from homology"/>
<dbReference type="Gene3D" id="3.90.76.10">
    <property type="entry name" value="Dipeptide-binding Protein, Domain 1"/>
    <property type="match status" value="1"/>
</dbReference>
<evidence type="ECO:0000256" key="1">
    <source>
        <dbReference type="ARBA" id="ARBA00005695"/>
    </source>
</evidence>
<feature type="domain" description="Solute-binding protein family 5" evidence="3">
    <location>
        <begin position="60"/>
        <end position="432"/>
    </location>
</feature>
<dbReference type="PANTHER" id="PTHR30290">
    <property type="entry name" value="PERIPLASMIC BINDING COMPONENT OF ABC TRANSPORTER"/>
    <property type="match status" value="1"/>
</dbReference>
<dbReference type="Gene3D" id="3.40.190.10">
    <property type="entry name" value="Periplasmic binding protein-like II"/>
    <property type="match status" value="1"/>
</dbReference>
<gene>
    <name evidence="4" type="ORF">FNE76_05485</name>
</gene>
<dbReference type="CDD" id="cd08493">
    <property type="entry name" value="PBP2_DppA_like"/>
    <property type="match status" value="1"/>
</dbReference>
<name>A0A553UQY7_9HELI</name>
<reference evidence="4 5" key="2">
    <citation type="submission" date="2019-07" db="EMBL/GenBank/DDBJ databases">
        <title>Helicobacter labacensis sp. nov., Helicobacter mehlei sp. nov. and Helicobacter vulpis sp. nov., isolated from gastric mucosa of red fox (Vulpis vulpis).</title>
        <authorList>
            <person name="Kusar D."/>
            <person name="Gruntar I."/>
            <person name="Pate M."/>
            <person name="Zajc U."/>
            <person name="Ocepek M."/>
        </authorList>
    </citation>
    <scope>NUCLEOTIDE SEQUENCE [LARGE SCALE GENOMIC DNA]</scope>
    <source>
        <strain evidence="4 5">L8b</strain>
    </source>
</reference>
<accession>A0A553UQY7</accession>
<dbReference type="InterPro" id="IPR000914">
    <property type="entry name" value="SBP_5_dom"/>
</dbReference>
<dbReference type="GO" id="GO:0030288">
    <property type="term" value="C:outer membrane-bounded periplasmic space"/>
    <property type="evidence" value="ECO:0007669"/>
    <property type="project" value="UniProtKB-ARBA"/>
</dbReference>
<dbReference type="EMBL" id="VKGC01000013">
    <property type="protein sequence ID" value="TSA82636.1"/>
    <property type="molecule type" value="Genomic_DNA"/>
</dbReference>
<keyword evidence="2" id="KW-0732">Signal</keyword>
<dbReference type="Pfam" id="PF00496">
    <property type="entry name" value="SBP_bac_5"/>
    <property type="match status" value="1"/>
</dbReference>
<dbReference type="GO" id="GO:0043190">
    <property type="term" value="C:ATP-binding cassette (ABC) transporter complex"/>
    <property type="evidence" value="ECO:0007669"/>
    <property type="project" value="InterPro"/>
</dbReference>